<dbReference type="PANTHER" id="PTHR30536">
    <property type="entry name" value="ALTRONATE/GALACTARATE DEHYDRATASE"/>
    <property type="match status" value="1"/>
</dbReference>
<keyword evidence="4" id="KW-1185">Reference proteome</keyword>
<evidence type="ECO:0000259" key="2">
    <source>
        <dbReference type="SMART" id="SM00858"/>
    </source>
</evidence>
<feature type="domain" description="SAF" evidence="2">
    <location>
        <begin position="14"/>
        <end position="90"/>
    </location>
</feature>
<dbReference type="PANTHER" id="PTHR30536:SF5">
    <property type="entry name" value="ALTRONATE DEHYDRATASE"/>
    <property type="match status" value="1"/>
</dbReference>
<dbReference type="SMART" id="SM00858">
    <property type="entry name" value="SAF"/>
    <property type="match status" value="1"/>
</dbReference>
<dbReference type="GO" id="GO:0016787">
    <property type="term" value="F:hydrolase activity"/>
    <property type="evidence" value="ECO:0007669"/>
    <property type="project" value="UniProtKB-KW"/>
</dbReference>
<dbReference type="InterPro" id="IPR044144">
    <property type="entry name" value="SAF_UxaA/GarD"/>
</dbReference>
<proteinExistence type="predicted"/>
<evidence type="ECO:0000256" key="1">
    <source>
        <dbReference type="ARBA" id="ARBA00023239"/>
    </source>
</evidence>
<dbReference type="EMBL" id="JAPQER010000003">
    <property type="protein sequence ID" value="MCY6484629.1"/>
    <property type="molecule type" value="Genomic_DNA"/>
</dbReference>
<dbReference type="Proteomes" id="UP001078443">
    <property type="component" value="Unassembled WGS sequence"/>
</dbReference>
<sequence>MSEKIVGLQVNDLDNVATVFQDTKKEAIVEVIDKKGNKKLIKTLADIPFGHKIAVKFTKKGEQITKYGEEIGVATQNIEIGDYVHIHNLESIRGRGDWKKKEGK</sequence>
<keyword evidence="1" id="KW-0456">Lyase</keyword>
<evidence type="ECO:0000313" key="4">
    <source>
        <dbReference type="Proteomes" id="UP001078443"/>
    </source>
</evidence>
<comment type="caution">
    <text evidence="3">The sequence shown here is derived from an EMBL/GenBank/DDBJ whole genome shotgun (WGS) entry which is preliminary data.</text>
</comment>
<name>A0ABT4D067_9CLOT</name>
<dbReference type="InterPro" id="IPR013974">
    <property type="entry name" value="SAF"/>
</dbReference>
<dbReference type="InterPro" id="IPR052172">
    <property type="entry name" value="UxaA_altronate/galactarate_dh"/>
</dbReference>
<protein>
    <submittedName>
        <fullName evidence="3">UxaA family hydrolase</fullName>
    </submittedName>
</protein>
<gene>
    <name evidence="3" type="ORF">OW763_09785</name>
</gene>
<accession>A0ABT4D067</accession>
<evidence type="ECO:0000313" key="3">
    <source>
        <dbReference type="EMBL" id="MCY6484629.1"/>
    </source>
</evidence>
<keyword evidence="3" id="KW-0378">Hydrolase</keyword>
<dbReference type="RefSeq" id="WP_268040935.1">
    <property type="nucleotide sequence ID" value="NZ_JAPQER010000003.1"/>
</dbReference>
<dbReference type="Gene3D" id="2.30.130.110">
    <property type="match status" value="1"/>
</dbReference>
<reference evidence="3" key="1">
    <citation type="submission" date="2022-12" db="EMBL/GenBank/DDBJ databases">
        <authorList>
            <person name="Wang J."/>
        </authorList>
    </citation>
    <scope>NUCLEOTIDE SEQUENCE</scope>
    <source>
        <strain evidence="3">HY-45-18</strain>
    </source>
</reference>
<dbReference type="CDD" id="cd11613">
    <property type="entry name" value="SAF_AH_GD"/>
    <property type="match status" value="1"/>
</dbReference>
<organism evidence="3 4">
    <name type="scientific">Clostridium aestuarii</name>
    <dbReference type="NCBI Taxonomy" id="338193"/>
    <lineage>
        <taxon>Bacteria</taxon>
        <taxon>Bacillati</taxon>
        <taxon>Bacillota</taxon>
        <taxon>Clostridia</taxon>
        <taxon>Eubacteriales</taxon>
        <taxon>Clostridiaceae</taxon>
        <taxon>Clostridium</taxon>
    </lineage>
</organism>